<evidence type="ECO:0000256" key="1">
    <source>
        <dbReference type="ARBA" id="ARBA00022670"/>
    </source>
</evidence>
<reference evidence="7" key="2">
    <citation type="submission" date="2022-04" db="EMBL/GenBank/DDBJ databases">
        <authorList>
            <person name="Fokt H."/>
            <person name="Baines J."/>
        </authorList>
    </citation>
    <scope>NUCLEOTIDE SEQUENCE</scope>
    <source>
        <strain evidence="7">KH569_7</strain>
    </source>
</reference>
<dbReference type="GO" id="GO:0046872">
    <property type="term" value="F:metal ion binding"/>
    <property type="evidence" value="ECO:0007669"/>
    <property type="project" value="UniProtKB-KW"/>
</dbReference>
<dbReference type="InterPro" id="IPR001405">
    <property type="entry name" value="UPF0758"/>
</dbReference>
<dbReference type="InterPro" id="IPR020891">
    <property type="entry name" value="UPF0758_CS"/>
</dbReference>
<evidence type="ECO:0000256" key="3">
    <source>
        <dbReference type="ARBA" id="ARBA00022801"/>
    </source>
</evidence>
<evidence type="ECO:0000259" key="6">
    <source>
        <dbReference type="PROSITE" id="PS50249"/>
    </source>
</evidence>
<dbReference type="EMBL" id="JAMZEE010000056">
    <property type="protein sequence ID" value="MCR6509723.1"/>
    <property type="molecule type" value="Genomic_DNA"/>
</dbReference>
<protein>
    <submittedName>
        <fullName evidence="7">JAB domain-containing protein</fullName>
    </submittedName>
</protein>
<comment type="caution">
    <text evidence="7">The sequence shown here is derived from an EMBL/GenBank/DDBJ whole genome shotgun (WGS) entry which is preliminary data.</text>
</comment>
<evidence type="ECO:0000256" key="2">
    <source>
        <dbReference type="ARBA" id="ARBA00022723"/>
    </source>
</evidence>
<dbReference type="PANTHER" id="PTHR30471">
    <property type="entry name" value="DNA REPAIR PROTEIN RADC"/>
    <property type="match status" value="1"/>
</dbReference>
<dbReference type="Pfam" id="PF04002">
    <property type="entry name" value="RadC"/>
    <property type="match status" value="1"/>
</dbReference>
<dbReference type="GO" id="GO:0008237">
    <property type="term" value="F:metallopeptidase activity"/>
    <property type="evidence" value="ECO:0007669"/>
    <property type="project" value="UniProtKB-KW"/>
</dbReference>
<dbReference type="AlphaFoldDB" id="A0A9X2P0Q1"/>
<keyword evidence="5" id="KW-0482">Metalloprotease</keyword>
<dbReference type="Gene3D" id="3.40.140.10">
    <property type="entry name" value="Cytidine Deaminase, domain 2"/>
    <property type="match status" value="1"/>
</dbReference>
<dbReference type="GO" id="GO:0006508">
    <property type="term" value="P:proteolysis"/>
    <property type="evidence" value="ECO:0007669"/>
    <property type="project" value="UniProtKB-KW"/>
</dbReference>
<keyword evidence="4" id="KW-0862">Zinc</keyword>
<accession>A0A9X2P0Q1</accession>
<proteinExistence type="predicted"/>
<keyword evidence="3" id="KW-0378">Hydrolase</keyword>
<evidence type="ECO:0000313" key="8">
    <source>
        <dbReference type="Proteomes" id="UP001143810"/>
    </source>
</evidence>
<keyword evidence="1" id="KW-0645">Protease</keyword>
<dbReference type="Proteomes" id="UP001143810">
    <property type="component" value="Unassembled WGS sequence"/>
</dbReference>
<dbReference type="PROSITE" id="PS01302">
    <property type="entry name" value="UPF0758"/>
    <property type="match status" value="1"/>
</dbReference>
<dbReference type="RefSeq" id="WP_257941288.1">
    <property type="nucleotide sequence ID" value="NZ_JAMZEE010000056.1"/>
</dbReference>
<name>A0A9X2P0Q1_9BACE</name>
<dbReference type="CDD" id="cd08071">
    <property type="entry name" value="MPN_DUF2466"/>
    <property type="match status" value="1"/>
</dbReference>
<dbReference type="PROSITE" id="PS50249">
    <property type="entry name" value="MPN"/>
    <property type="match status" value="1"/>
</dbReference>
<dbReference type="InterPro" id="IPR037518">
    <property type="entry name" value="MPN"/>
</dbReference>
<dbReference type="InterPro" id="IPR025657">
    <property type="entry name" value="RadC_JAB"/>
</dbReference>
<dbReference type="PANTHER" id="PTHR30471:SF3">
    <property type="entry name" value="UPF0758 PROTEIN YEES-RELATED"/>
    <property type="match status" value="1"/>
</dbReference>
<evidence type="ECO:0000256" key="5">
    <source>
        <dbReference type="ARBA" id="ARBA00023049"/>
    </source>
</evidence>
<keyword evidence="2" id="KW-0479">Metal-binding</keyword>
<evidence type="ECO:0000256" key="4">
    <source>
        <dbReference type="ARBA" id="ARBA00022833"/>
    </source>
</evidence>
<feature type="domain" description="MPN" evidence="6">
    <location>
        <begin position="82"/>
        <end position="204"/>
    </location>
</feature>
<gene>
    <name evidence="7" type="ORF">M1B78_16600</name>
</gene>
<reference evidence="7" key="1">
    <citation type="journal article" date="2022" name="Arch. Microbiol.">
        <title>Bacteroides muris sp. nov. isolated from the cecum of wild-derived house mice.</title>
        <authorList>
            <person name="Fokt H."/>
            <person name="Unni R."/>
            <person name="Repnik U."/>
            <person name="Schmitz R.A."/>
            <person name="Bramkamp M."/>
            <person name="Baines J.F."/>
            <person name="Unterweger D."/>
        </authorList>
    </citation>
    <scope>NUCLEOTIDE SEQUENCE</scope>
    <source>
        <strain evidence="7">KH569_7</strain>
    </source>
</reference>
<evidence type="ECO:0000313" key="7">
    <source>
        <dbReference type="EMBL" id="MCR6509723.1"/>
    </source>
</evidence>
<organism evidence="7 8">
    <name type="scientific">Bacteroides muris</name>
    <name type="common">ex Fokt et al. 2023</name>
    <dbReference type="NCBI Taxonomy" id="2937417"/>
    <lineage>
        <taxon>Bacteria</taxon>
        <taxon>Pseudomonadati</taxon>
        <taxon>Bacteroidota</taxon>
        <taxon>Bacteroidia</taxon>
        <taxon>Bacteroidales</taxon>
        <taxon>Bacteroidaceae</taxon>
        <taxon>Bacteroides</taxon>
    </lineage>
</organism>
<sequence>MKRKMKAGNAVQLSLFDDNREKTDSQLIGELTNKADTVSDAWTGEYRLERLFNSLTPHRRRIAVAAVELYRRREVRRRDADAVRCSDDIYNLMRPLIGDLPNEEFWVLALSRSSKVISKQRISVGAIDQTCVDIRLIMRVLIETGAVQFVAVHNHPSGNICPSMEDKKITERMNNAAALFNIRILDHVIITNDGYYSFNDEGLI</sequence>